<evidence type="ECO:0000256" key="12">
    <source>
        <dbReference type="SAM" id="MobiDB-lite"/>
    </source>
</evidence>
<keyword evidence="13" id="KW-1185">Reference proteome</keyword>
<dbReference type="RefSeq" id="XP_028279466.1">
    <property type="nucleotide sequence ID" value="XM_028423665.1"/>
</dbReference>
<dbReference type="InterPro" id="IPR051655">
    <property type="entry name" value="FAM161"/>
</dbReference>
<reference evidence="14 15" key="1">
    <citation type="submission" date="2025-04" db="UniProtKB">
        <authorList>
            <consortium name="RefSeq"/>
        </authorList>
    </citation>
    <scope>IDENTIFICATION</scope>
</reference>
<dbReference type="RefSeq" id="XP_028279464.1">
    <property type="nucleotide sequence ID" value="XM_028423663.1"/>
</dbReference>
<evidence type="ECO:0000256" key="6">
    <source>
        <dbReference type="ARBA" id="ARBA00023054"/>
    </source>
</evidence>
<evidence type="ECO:0000256" key="5">
    <source>
        <dbReference type="ARBA" id="ARBA00022794"/>
    </source>
</evidence>
<dbReference type="PANTHER" id="PTHR21501:SF3">
    <property type="entry name" value="PROTEIN FAM161A"/>
    <property type="match status" value="1"/>
</dbReference>
<feature type="region of interest" description="Disordered" evidence="12">
    <location>
        <begin position="179"/>
        <end position="231"/>
    </location>
</feature>
<dbReference type="AlphaFoldDB" id="A0A6P7JRF9"/>
<evidence type="ECO:0000313" key="14">
    <source>
        <dbReference type="RefSeq" id="XP_028279464.1"/>
    </source>
</evidence>
<feature type="region of interest" description="Disordered" evidence="12">
    <location>
        <begin position="343"/>
        <end position="368"/>
    </location>
</feature>
<protein>
    <recommendedName>
        <fullName evidence="11">Protein FAM161A</fullName>
    </recommendedName>
</protein>
<dbReference type="Proteomes" id="UP000515145">
    <property type="component" value="Chromosome 15"/>
</dbReference>
<comment type="similarity">
    <text evidence="3">Belongs to the FAM161 family.</text>
</comment>
<evidence type="ECO:0000256" key="9">
    <source>
        <dbReference type="ARBA" id="ARBA00023273"/>
    </source>
</evidence>
<evidence type="ECO:0000256" key="8">
    <source>
        <dbReference type="ARBA" id="ARBA00023212"/>
    </source>
</evidence>
<evidence type="ECO:0000313" key="16">
    <source>
        <dbReference type="RefSeq" id="XP_028279466.1"/>
    </source>
</evidence>
<dbReference type="RefSeq" id="XP_028279465.1">
    <property type="nucleotide sequence ID" value="XM_028423664.1"/>
</dbReference>
<evidence type="ECO:0000256" key="3">
    <source>
        <dbReference type="ARBA" id="ARBA00006663"/>
    </source>
</evidence>
<evidence type="ECO:0000256" key="2">
    <source>
        <dbReference type="ARBA" id="ARBA00004120"/>
    </source>
</evidence>
<dbReference type="InterPro" id="IPR019579">
    <property type="entry name" value="FAM161A/B"/>
</dbReference>
<feature type="region of interest" description="Disordered" evidence="12">
    <location>
        <begin position="102"/>
        <end position="156"/>
    </location>
</feature>
<keyword evidence="7" id="KW-0969">Cilium</keyword>
<gene>
    <name evidence="14 15 16" type="primary">LOC114447420</name>
</gene>
<feature type="compositionally biased region" description="Polar residues" evidence="12">
    <location>
        <begin position="199"/>
        <end position="212"/>
    </location>
</feature>
<keyword evidence="8" id="KW-0206">Cytoskeleton</keyword>
<name>A0A6P7JRF9_9TELE</name>
<evidence type="ECO:0000256" key="11">
    <source>
        <dbReference type="ARBA" id="ARBA00039949"/>
    </source>
</evidence>
<keyword evidence="6" id="KW-0175">Coiled coil</keyword>
<sequence length="420" mass="48674">MYRSPSLETKEIMALYRQERDEDCIIEECDLESECSEEGKGGQGVRSSLSLEIYGLEREQQVYFSNQEYYRRLEELKSAHLKNMAELERMYISHGKEWRRGEEDEGLGGWRNDEDRQSFSGPARRLQRINSQEELDFHDTSSGSDQSDLCGDDSMGELSWTRSQEQTFEREILLEQLMTQKHFRSQPKTSCSKPRGKQSRQSGARGQSNSKVTVPKPFQMMLREEERKKHKVRTRSEIELENMLLKRELEELRECQKKFRASPAPAHVHLPLYDIISRRPSQQPKRSRSSSRSSRDTRSRQTAASPQPFNFLEREKRKREAKIVAALGNFGQKVEQQTFKARPMPSSVYGTRHRADTETSQRCPSSKPVKKHIELSIEMVQDREWSYVDPPKATACSVCSPQQPGGPEPLLNNKSDYISV</sequence>
<organism evidence="13 15">
    <name type="scientific">Parambassis ranga</name>
    <name type="common">Indian glassy fish</name>
    <dbReference type="NCBI Taxonomy" id="210632"/>
    <lineage>
        <taxon>Eukaryota</taxon>
        <taxon>Metazoa</taxon>
        <taxon>Chordata</taxon>
        <taxon>Craniata</taxon>
        <taxon>Vertebrata</taxon>
        <taxon>Euteleostomi</taxon>
        <taxon>Actinopterygii</taxon>
        <taxon>Neopterygii</taxon>
        <taxon>Teleostei</taxon>
        <taxon>Neoteleostei</taxon>
        <taxon>Acanthomorphata</taxon>
        <taxon>Ovalentaria</taxon>
        <taxon>Ambassidae</taxon>
        <taxon>Parambassis</taxon>
    </lineage>
</organism>
<accession>A0A6P7JRF9</accession>
<evidence type="ECO:0000256" key="4">
    <source>
        <dbReference type="ARBA" id="ARBA00022490"/>
    </source>
</evidence>
<keyword evidence="5" id="KW-0970">Cilium biogenesis/degradation</keyword>
<dbReference type="GO" id="GO:0005929">
    <property type="term" value="C:cilium"/>
    <property type="evidence" value="ECO:0007669"/>
    <property type="project" value="TreeGrafter"/>
</dbReference>
<comment type="subcellular location">
    <subcellularLocation>
        <location evidence="2">Cytoplasm</location>
        <location evidence="2">Cytoskeleton</location>
        <location evidence="2">Cilium basal body</location>
    </subcellularLocation>
    <subcellularLocation>
        <location evidence="1">Cytoplasm</location>
        <location evidence="1">Cytoskeleton</location>
        <location evidence="1">Microtubule organizing center</location>
        <location evidence="1">Centrosome</location>
        <location evidence="1">Centriole</location>
    </subcellularLocation>
</comment>
<evidence type="ECO:0000256" key="7">
    <source>
        <dbReference type="ARBA" id="ARBA00023069"/>
    </source>
</evidence>
<dbReference type="GO" id="GO:0005814">
    <property type="term" value="C:centriole"/>
    <property type="evidence" value="ECO:0007669"/>
    <property type="project" value="UniProtKB-SubCell"/>
</dbReference>
<dbReference type="GO" id="GO:0044782">
    <property type="term" value="P:cilium organization"/>
    <property type="evidence" value="ECO:0007669"/>
    <property type="project" value="TreeGrafter"/>
</dbReference>
<feature type="region of interest" description="Disordered" evidence="12">
    <location>
        <begin position="398"/>
        <end position="420"/>
    </location>
</feature>
<keyword evidence="9" id="KW-0966">Cell projection</keyword>
<evidence type="ECO:0000313" key="15">
    <source>
        <dbReference type="RefSeq" id="XP_028279465.1"/>
    </source>
</evidence>
<keyword evidence="4" id="KW-0963">Cytoplasm</keyword>
<evidence type="ECO:0000256" key="1">
    <source>
        <dbReference type="ARBA" id="ARBA00004114"/>
    </source>
</evidence>
<evidence type="ECO:0000256" key="10">
    <source>
        <dbReference type="ARBA" id="ARBA00037165"/>
    </source>
</evidence>
<comment type="function">
    <text evidence="10">Involved in ciliogenesis.</text>
</comment>
<dbReference type="PANTHER" id="PTHR21501">
    <property type="entry name" value="PROTEIN FAM-161"/>
    <property type="match status" value="1"/>
</dbReference>
<proteinExistence type="inferred from homology"/>
<dbReference type="Pfam" id="PF10595">
    <property type="entry name" value="FAM161A_B"/>
    <property type="match status" value="1"/>
</dbReference>
<feature type="region of interest" description="Disordered" evidence="12">
    <location>
        <begin position="276"/>
        <end position="315"/>
    </location>
</feature>
<dbReference type="GeneID" id="114447420"/>
<dbReference type="OrthoDB" id="2150121at2759"/>
<evidence type="ECO:0000313" key="13">
    <source>
        <dbReference type="Proteomes" id="UP000515145"/>
    </source>
</evidence>